<keyword evidence="3" id="KW-1185">Reference proteome</keyword>
<dbReference type="AlphaFoldDB" id="M4ZCU2"/>
<evidence type="ECO:0000313" key="2">
    <source>
        <dbReference type="EMBL" id="BAM91602.1"/>
    </source>
</evidence>
<keyword evidence="1" id="KW-1133">Transmembrane helix</keyword>
<sequence length="118" mass="12805">MIQNVSLAKGTIPFVLVFSLLGVFLLVIAGSNFYHWYSTGNLYFPAKYSDGVYTSYDQAPGLFVAAVLKNLLVLAAGLVSIIAAWAAPSYFRKKEQARLAEKKAQPSGSPWAGPNTRC</sequence>
<dbReference type="GeneID" id="301819364"/>
<dbReference type="HOGENOM" id="CLU_2068606_0_0_5"/>
<name>M4ZCU2_9BRAD</name>
<reference evidence="2 3" key="1">
    <citation type="journal article" date="2013" name="Appl. Environ. Microbiol.">
        <title>Genome analysis suggests that the soil oligotrophic bacterium Agromonas oligotrophica (Bradyrhizobium oligotrophicum) is a nitrogen-fixing symbiont of Aeschynomene indica.</title>
        <authorList>
            <person name="Okubo T."/>
            <person name="Fukushima S."/>
            <person name="Itakura M."/>
            <person name="Oshima K."/>
            <person name="Longtonglang A."/>
            <person name="Teaumroong N."/>
            <person name="Mitsui H."/>
            <person name="Hattori M."/>
            <person name="Hattori R."/>
            <person name="Hattori T."/>
            <person name="Minamisawa K."/>
        </authorList>
    </citation>
    <scope>NUCLEOTIDE SEQUENCE [LARGE SCALE GENOMIC DNA]</scope>
    <source>
        <strain evidence="2 3">S58</strain>
    </source>
</reference>
<organism evidence="2 3">
    <name type="scientific">Bradyrhizobium oligotrophicum S58</name>
    <dbReference type="NCBI Taxonomy" id="1245469"/>
    <lineage>
        <taxon>Bacteria</taxon>
        <taxon>Pseudomonadati</taxon>
        <taxon>Pseudomonadota</taxon>
        <taxon>Alphaproteobacteria</taxon>
        <taxon>Hyphomicrobiales</taxon>
        <taxon>Nitrobacteraceae</taxon>
        <taxon>Bradyrhizobium</taxon>
    </lineage>
</organism>
<dbReference type="Proteomes" id="UP000011841">
    <property type="component" value="Chromosome"/>
</dbReference>
<protein>
    <submittedName>
        <fullName evidence="2">Minor structural protein 3</fullName>
    </submittedName>
</protein>
<dbReference type="EMBL" id="AP012603">
    <property type="protein sequence ID" value="BAM91602.1"/>
    <property type="molecule type" value="Genomic_DNA"/>
</dbReference>
<keyword evidence="1" id="KW-0812">Transmembrane</keyword>
<feature type="transmembrane region" description="Helical" evidence="1">
    <location>
        <begin position="62"/>
        <end position="87"/>
    </location>
</feature>
<proteinExistence type="predicted"/>
<gene>
    <name evidence="2" type="ORF">S58_56250</name>
</gene>
<accession>M4ZCU2</accession>
<evidence type="ECO:0000313" key="3">
    <source>
        <dbReference type="Proteomes" id="UP000011841"/>
    </source>
</evidence>
<feature type="transmembrane region" description="Helical" evidence="1">
    <location>
        <begin position="12"/>
        <end position="37"/>
    </location>
</feature>
<evidence type="ECO:0000256" key="1">
    <source>
        <dbReference type="SAM" id="Phobius"/>
    </source>
</evidence>
<dbReference type="RefSeq" id="WP_015668688.1">
    <property type="nucleotide sequence ID" value="NC_020453.1"/>
</dbReference>
<keyword evidence="1" id="KW-0472">Membrane</keyword>
<dbReference type="KEGG" id="aol:S58_56250"/>